<proteinExistence type="predicted"/>
<evidence type="ECO:0000256" key="1">
    <source>
        <dbReference type="SAM" id="MobiDB-lite"/>
    </source>
</evidence>
<feature type="region of interest" description="Disordered" evidence="1">
    <location>
        <begin position="1"/>
        <end position="50"/>
    </location>
</feature>
<dbReference type="InterPro" id="IPR005186">
    <property type="entry name" value="FlaG"/>
</dbReference>
<dbReference type="RefSeq" id="WP_109721705.1">
    <property type="nucleotide sequence ID" value="NZ_QEQK01000024.1"/>
</dbReference>
<dbReference type="InterPro" id="IPR035924">
    <property type="entry name" value="FlaG-like_sf"/>
</dbReference>
<gene>
    <name evidence="2" type="ORF">DEH80_16905</name>
</gene>
<reference evidence="2 3" key="1">
    <citation type="submission" date="2018-05" db="EMBL/GenBank/DDBJ databases">
        <title>Abyssibacter profundi OUC007T gen. nov., sp. nov, a marine bacterium isolated from seawater of the Mariana Trench.</title>
        <authorList>
            <person name="Zhou S."/>
        </authorList>
    </citation>
    <scope>NUCLEOTIDE SEQUENCE [LARGE SCALE GENOMIC DNA]</scope>
    <source>
        <strain evidence="2 3">OUC007</strain>
    </source>
</reference>
<keyword evidence="3" id="KW-1185">Reference proteome</keyword>
<accession>A0A383XPJ6</accession>
<dbReference type="OrthoDB" id="5741693at2"/>
<evidence type="ECO:0008006" key="4">
    <source>
        <dbReference type="Google" id="ProtNLM"/>
    </source>
</evidence>
<dbReference type="EMBL" id="QEQK01000024">
    <property type="protein sequence ID" value="PWN54550.1"/>
    <property type="molecule type" value="Genomic_DNA"/>
</dbReference>
<dbReference type="SUPFAM" id="SSF160214">
    <property type="entry name" value="FlaG-like"/>
    <property type="match status" value="1"/>
</dbReference>
<organism evidence="2 3">
    <name type="scientific">Abyssibacter profundi</name>
    <dbReference type="NCBI Taxonomy" id="2182787"/>
    <lineage>
        <taxon>Bacteria</taxon>
        <taxon>Pseudomonadati</taxon>
        <taxon>Pseudomonadota</taxon>
        <taxon>Gammaproteobacteria</taxon>
        <taxon>Chromatiales</taxon>
        <taxon>Oceanococcaceae</taxon>
        <taxon>Abyssibacter</taxon>
    </lineage>
</organism>
<evidence type="ECO:0000313" key="2">
    <source>
        <dbReference type="EMBL" id="PWN54550.1"/>
    </source>
</evidence>
<dbReference type="Pfam" id="PF03646">
    <property type="entry name" value="FlaG"/>
    <property type="match status" value="1"/>
</dbReference>
<dbReference type="AlphaFoldDB" id="A0A383XPJ6"/>
<dbReference type="Gene3D" id="3.30.160.170">
    <property type="entry name" value="FlaG-like"/>
    <property type="match status" value="1"/>
</dbReference>
<dbReference type="Proteomes" id="UP000251800">
    <property type="component" value="Unassembled WGS sequence"/>
</dbReference>
<sequence>MSEPIQISPVTDALRDRPETPARLVTSKVPERPEATAQDTRTPVSRESANRAVDKLNAALVGAQTSLRFRVDNEADLLVVSIVDDQTGDVVQQMPAEDVVEAAKRVQRGDMHTLEIVA</sequence>
<dbReference type="PANTHER" id="PTHR37166:SF1">
    <property type="entry name" value="PROTEIN FLAG"/>
    <property type="match status" value="1"/>
</dbReference>
<comment type="caution">
    <text evidence="2">The sequence shown here is derived from an EMBL/GenBank/DDBJ whole genome shotgun (WGS) entry which is preliminary data.</text>
</comment>
<name>A0A383XPJ6_9GAMM</name>
<dbReference type="PANTHER" id="PTHR37166">
    <property type="entry name" value="PROTEIN FLAG"/>
    <property type="match status" value="1"/>
</dbReference>
<evidence type="ECO:0000313" key="3">
    <source>
        <dbReference type="Proteomes" id="UP000251800"/>
    </source>
</evidence>
<feature type="compositionally biased region" description="Polar residues" evidence="1">
    <location>
        <begin position="37"/>
        <end position="47"/>
    </location>
</feature>
<protein>
    <recommendedName>
        <fullName evidence="4">Flagellar biosynthesis protein FlaG</fullName>
    </recommendedName>
</protein>